<dbReference type="PANTHER" id="PTHR37507">
    <property type="entry name" value="SPORULATION PROTEIN YDCC"/>
    <property type="match status" value="1"/>
</dbReference>
<evidence type="ECO:0000313" key="1">
    <source>
        <dbReference type="EMBL" id="TVT28961.1"/>
    </source>
</evidence>
<dbReference type="AlphaFoldDB" id="A0A558AXI3"/>
<accession>A0A558AXI3</accession>
<name>A0A558AXI3_9STAP</name>
<organism evidence="1 2">
    <name type="scientific">Salinicoccus cyprini</name>
    <dbReference type="NCBI Taxonomy" id="2493691"/>
    <lineage>
        <taxon>Bacteria</taxon>
        <taxon>Bacillati</taxon>
        <taxon>Bacillota</taxon>
        <taxon>Bacilli</taxon>
        <taxon>Bacillales</taxon>
        <taxon>Staphylococcaceae</taxon>
        <taxon>Salinicoccus</taxon>
    </lineage>
</organism>
<evidence type="ECO:0000313" key="2">
    <source>
        <dbReference type="Proteomes" id="UP000315103"/>
    </source>
</evidence>
<proteinExistence type="predicted"/>
<evidence type="ECO:0008006" key="3">
    <source>
        <dbReference type="Google" id="ProtNLM"/>
    </source>
</evidence>
<dbReference type="OrthoDB" id="2389132at2"/>
<dbReference type="InterPro" id="IPR029046">
    <property type="entry name" value="LolA/LolB/LppX"/>
</dbReference>
<dbReference type="PANTHER" id="PTHR37507:SF2">
    <property type="entry name" value="SPORULATION PROTEIN YDCC"/>
    <property type="match status" value="1"/>
</dbReference>
<protein>
    <recommendedName>
        <fullName evidence="3">Outer membrane lipoprotein carrier protein LolA</fullName>
    </recommendedName>
</protein>
<reference evidence="1 2" key="1">
    <citation type="submission" date="2019-07" db="EMBL/GenBank/DDBJ databases">
        <title>Salinicoccus cyprini sp. nov., isolated from gastro-intestinal tract of mirror carp, Cyprinus carpio var. specularis, collected from Gobind Sagar Reservoir, Himachal Pradesh, India.</title>
        <authorList>
            <person name="Talwar C."/>
            <person name="Singh A.K."/>
            <person name="Lal R."/>
            <person name="Negi R.K."/>
        </authorList>
    </citation>
    <scope>NUCLEOTIDE SEQUENCE [LARGE SCALE GENOMIC DNA]</scope>
    <source>
        <strain evidence="1 2">CT19</strain>
    </source>
</reference>
<sequence length="253" mass="28863">MIGILLLMMVGCTTQNESEKPVTKSKPDVEVVKSIEQTATLENRKVEMEGTGSITKEILLQNASEVGQLLENYYIESRVTMYAGDETDETVSREWFYWRNGEQHLRKEIEREDAPTHYIVGNDRDSIIYTEGDEMAIRSETLVQSIDLPSQADVVQQRIASYKESHNVSVVGKDEVNGRNAHHMRFTPKKEAIESGTTIDLWIDSEHWLVLKEVLNQGERSMEYEVLALVEGIEPPMDLFQMDLPEGVEVIDQ</sequence>
<dbReference type="InterPro" id="IPR052944">
    <property type="entry name" value="Sporulation_related"/>
</dbReference>
<dbReference type="SUPFAM" id="SSF89392">
    <property type="entry name" value="Prokaryotic lipoproteins and lipoprotein localization factors"/>
    <property type="match status" value="1"/>
</dbReference>
<gene>
    <name evidence="1" type="ORF">FO441_01410</name>
</gene>
<dbReference type="Gene3D" id="2.50.20.10">
    <property type="entry name" value="Lipoprotein localisation LolA/LolB/LppX"/>
    <property type="match status" value="1"/>
</dbReference>
<comment type="caution">
    <text evidence="1">The sequence shown here is derived from an EMBL/GenBank/DDBJ whole genome shotgun (WGS) entry which is preliminary data.</text>
</comment>
<keyword evidence="2" id="KW-1185">Reference proteome</keyword>
<dbReference type="EMBL" id="VMSJ01000001">
    <property type="protein sequence ID" value="TVT28961.1"/>
    <property type="molecule type" value="Genomic_DNA"/>
</dbReference>
<dbReference type="Proteomes" id="UP000315103">
    <property type="component" value="Unassembled WGS sequence"/>
</dbReference>